<feature type="region of interest" description="Disordered" evidence="1">
    <location>
        <begin position="1"/>
        <end position="82"/>
    </location>
</feature>
<dbReference type="Proteomes" id="UP001146793">
    <property type="component" value="Unassembled WGS sequence"/>
</dbReference>
<keyword evidence="2" id="KW-1133">Transmembrane helix</keyword>
<feature type="transmembrane region" description="Helical" evidence="2">
    <location>
        <begin position="183"/>
        <end position="200"/>
    </location>
</feature>
<evidence type="ECO:0000313" key="4">
    <source>
        <dbReference type="Proteomes" id="UP001146793"/>
    </source>
</evidence>
<keyword evidence="2" id="KW-0472">Membrane</keyword>
<evidence type="ECO:0000313" key="3">
    <source>
        <dbReference type="EMBL" id="KAJ3433584.1"/>
    </source>
</evidence>
<evidence type="ECO:0000256" key="1">
    <source>
        <dbReference type="SAM" id="MobiDB-lite"/>
    </source>
</evidence>
<reference evidence="3" key="1">
    <citation type="submission" date="2022-08" db="EMBL/GenBank/DDBJ databases">
        <title>Novel sulphate-reducing endosymbionts in the free-living metamonad Anaeramoeba.</title>
        <authorList>
            <person name="Jerlstrom-Hultqvist J."/>
            <person name="Cepicka I."/>
            <person name="Gallot-Lavallee L."/>
            <person name="Salas-Leiva D."/>
            <person name="Curtis B.A."/>
            <person name="Zahonova K."/>
            <person name="Pipaliya S."/>
            <person name="Dacks J."/>
            <person name="Roger A.J."/>
        </authorList>
    </citation>
    <scope>NUCLEOTIDE SEQUENCE</scope>
    <source>
        <strain evidence="3">Busselton2</strain>
    </source>
</reference>
<organism evidence="3 4">
    <name type="scientific">Anaeramoeba flamelloides</name>
    <dbReference type="NCBI Taxonomy" id="1746091"/>
    <lineage>
        <taxon>Eukaryota</taxon>
        <taxon>Metamonada</taxon>
        <taxon>Anaeramoebidae</taxon>
        <taxon>Anaeramoeba</taxon>
    </lineage>
</organism>
<keyword evidence="2" id="KW-0812">Transmembrane</keyword>
<gene>
    <name evidence="3" type="ORF">M0812_22546</name>
</gene>
<dbReference type="EMBL" id="JANTQA010000047">
    <property type="protein sequence ID" value="KAJ3433584.1"/>
    <property type="molecule type" value="Genomic_DNA"/>
</dbReference>
<feature type="compositionally biased region" description="Acidic residues" evidence="1">
    <location>
        <begin position="20"/>
        <end position="30"/>
    </location>
</feature>
<proteinExistence type="predicted"/>
<feature type="compositionally biased region" description="Acidic residues" evidence="1">
    <location>
        <begin position="51"/>
        <end position="70"/>
    </location>
</feature>
<accession>A0AAV7Z1T0</accession>
<dbReference type="AlphaFoldDB" id="A0AAV7Z1T0"/>
<feature type="transmembrane region" description="Helical" evidence="2">
    <location>
        <begin position="130"/>
        <end position="162"/>
    </location>
</feature>
<comment type="caution">
    <text evidence="3">The sequence shown here is derived from an EMBL/GenBank/DDBJ whole genome shotgun (WGS) entry which is preliminary data.</text>
</comment>
<sequence>MILNVTNKPTKVKEEKQVEVSEEISQEELTSEQKEEQSEQSEEKEEQKEEEKEEEEKEEEEKEEEQEEQKEEQAEQPKEKKEEKCEGKKSPCCCSWNDLKTSFKKKIQEIDWKSIKTDVQQSGIVSQAHIILFALNILGVIFCMFLNTTAITFLTTVFVYQFTKLDGEYTEEAKKLKKSNKKLKLIFFHLPFIPFILMRGNCSCFWRAVGNMTGHSTLLYELGFRLYGKFKDTLVKICPCEGCCDK</sequence>
<name>A0AAV7Z1T0_9EUKA</name>
<feature type="compositionally biased region" description="Basic and acidic residues" evidence="1">
    <location>
        <begin position="71"/>
        <end position="82"/>
    </location>
</feature>
<evidence type="ECO:0000256" key="2">
    <source>
        <dbReference type="SAM" id="Phobius"/>
    </source>
</evidence>
<protein>
    <submittedName>
        <fullName evidence="3">Phd-finger family protein</fullName>
    </submittedName>
</protein>